<dbReference type="InterPro" id="IPR000468">
    <property type="entry name" value="Barstar"/>
</dbReference>
<dbReference type="Proteomes" id="UP000032300">
    <property type="component" value="Chromosome"/>
</dbReference>
<comment type="similarity">
    <text evidence="1">Belongs to the barstar family.</text>
</comment>
<reference evidence="3 4" key="1">
    <citation type="journal article" date="2015" name="Int. J. Syst. Evol. Microbiol.">
        <title>Sphingomonas hengshuiensis sp. nov., isolated from lake wetland.</title>
        <authorList>
            <person name="Wei S."/>
            <person name="Wang T."/>
            <person name="Liu H."/>
            <person name="Zhang C."/>
            <person name="Guo J."/>
            <person name="Wang Q."/>
            <person name="Liang K."/>
            <person name="Zhang Z."/>
        </authorList>
    </citation>
    <scope>NUCLEOTIDE SEQUENCE [LARGE SCALE GENOMIC DNA]</scope>
    <source>
        <strain evidence="3 4">WHSC-8</strain>
    </source>
</reference>
<proteinExistence type="inferred from homology"/>
<gene>
    <name evidence="3" type="ORF">TS85_20195</name>
</gene>
<dbReference type="Pfam" id="PF01337">
    <property type="entry name" value="Barstar"/>
    <property type="match status" value="1"/>
</dbReference>
<dbReference type="RefSeq" id="WP_044334632.1">
    <property type="nucleotide sequence ID" value="NZ_CP010836.1"/>
</dbReference>
<dbReference type="AlphaFoldDB" id="A0A7U4JB76"/>
<name>A0A7U4JB76_9SPHN</name>
<evidence type="ECO:0000313" key="4">
    <source>
        <dbReference type="Proteomes" id="UP000032300"/>
    </source>
</evidence>
<evidence type="ECO:0000313" key="3">
    <source>
        <dbReference type="EMBL" id="AJP73624.1"/>
    </source>
</evidence>
<dbReference type="SUPFAM" id="SSF52038">
    <property type="entry name" value="Barstar-related"/>
    <property type="match status" value="1"/>
</dbReference>
<organism evidence="3 4">
    <name type="scientific">Sphingomonas hengshuiensis</name>
    <dbReference type="NCBI Taxonomy" id="1609977"/>
    <lineage>
        <taxon>Bacteria</taxon>
        <taxon>Pseudomonadati</taxon>
        <taxon>Pseudomonadota</taxon>
        <taxon>Alphaproteobacteria</taxon>
        <taxon>Sphingomonadales</taxon>
        <taxon>Sphingomonadaceae</taxon>
        <taxon>Sphingomonas</taxon>
    </lineage>
</organism>
<reference evidence="3 4" key="2">
    <citation type="submission" date="2015-02" db="EMBL/GenBank/DDBJ databases">
        <title>The complete genome of Sphingomonas hengshuiensis sp. WHSC-8 isolated from soil of Hengshui Lake.</title>
        <authorList>
            <person name="Wei S."/>
            <person name="Guo J."/>
            <person name="Su C."/>
            <person name="Wu R."/>
            <person name="Zhang Z."/>
            <person name="Liang K."/>
            <person name="Li H."/>
            <person name="Wang T."/>
            <person name="Liu H."/>
            <person name="Zhang C."/>
            <person name="Li Z."/>
            <person name="Wang Q."/>
            <person name="Meng J."/>
        </authorList>
    </citation>
    <scope>NUCLEOTIDE SEQUENCE [LARGE SCALE GENOMIC DNA]</scope>
    <source>
        <strain evidence="3 4">WHSC-8</strain>
    </source>
</reference>
<feature type="domain" description="Barstar (barnase inhibitor)" evidence="2">
    <location>
        <begin position="9"/>
        <end position="97"/>
    </location>
</feature>
<keyword evidence="4" id="KW-1185">Reference proteome</keyword>
<dbReference type="EMBL" id="CP010836">
    <property type="protein sequence ID" value="AJP73624.1"/>
    <property type="molecule type" value="Genomic_DNA"/>
</dbReference>
<accession>A0A7U4JB76</accession>
<protein>
    <submittedName>
        <fullName evidence="3">Barnase inhibitor</fullName>
    </submittedName>
</protein>
<evidence type="ECO:0000259" key="2">
    <source>
        <dbReference type="Pfam" id="PF01337"/>
    </source>
</evidence>
<dbReference type="InterPro" id="IPR035905">
    <property type="entry name" value="Barstar-like_sf"/>
</dbReference>
<dbReference type="KEGG" id="sphi:TS85_20195"/>
<evidence type="ECO:0000256" key="1">
    <source>
        <dbReference type="ARBA" id="ARBA00006845"/>
    </source>
</evidence>
<dbReference type="OrthoDB" id="7575400at2"/>
<dbReference type="Gene3D" id="3.30.370.10">
    <property type="entry name" value="Barstar-like"/>
    <property type="match status" value="1"/>
</dbReference>
<sequence length="119" mass="13246">MESAVQTQIVIIPADRIVDWESFHDVFDEALGFPGYYGRNMNAWIDCLTNADDAESGMVANPVARGDLLTLSLVDTAEFKRRCPEQFDALIDCTAFVNYRRREVGDGPLLALLIDGNFA</sequence>